<dbReference type="SUPFAM" id="SSF52540">
    <property type="entry name" value="P-loop containing nucleoside triphosphate hydrolases"/>
    <property type="match status" value="1"/>
</dbReference>
<dbReference type="SUPFAM" id="SSF50447">
    <property type="entry name" value="Translation proteins"/>
    <property type="match status" value="1"/>
</dbReference>
<keyword evidence="3" id="KW-0648">Protein biosynthesis</keyword>
<sequence>MHVLATAGHVDHGKSALLRALTGTEPDRWAEERRRGMTLDLGFVWTRLPGAGDVAFVDVPGHERLVGNMLAGVGPVPAVLFVVAADQGWQPQSEEHLAVLDALGVRHGVLAVTRADLADPAAARAEALARLAKSSLGAVECVAVSAVTGTGLDGLRAALARLARALPAADTAADVRLWADRVFTVRGRGTVVTGTLGAGTVRVGDHLELARDGRPLRVRGLETLKEPRTEVGALARVAVNLHGPGAGTLRRGDALLTPGRWLTTDTVDVRLDGDPAGELPRHLTLHAGSAAVPVTVRPLGRDTARLRLAGPLPLRIADRALLRDPGLHRVPAGVTVLDVRPPALTRRGAAAARARELDAVGGPPDAAGELRRRGLVRRGELLAMGLRPPADPVAGEWLADPEHWAGLRDGLRRAVEEHAARHPLDPGLPLEAARQALGLPERCLVEALLAAGPGLRQREGRLYGSRARPVLPPSVEAAVAAVRADLARAPFRAPEAARLAQLGLTSRTLAAAAAAGALLRIADGIVLLPGADARAAAVLSGLEQPFTASQARRALDTTRRVVVPLLEHLDRRGRTVRLDGALRRCAAGGPPGGGDAD</sequence>
<dbReference type="Gene3D" id="1.10.10.10">
    <property type="entry name" value="Winged helix-like DNA-binding domain superfamily/Winged helix DNA-binding domain"/>
    <property type="match status" value="1"/>
</dbReference>
<keyword evidence="1" id="KW-0547">Nucleotide-binding</keyword>
<name>A0A918NPW5_9ACTN</name>
<organism evidence="3 4">
    <name type="scientific">Streptomyces minutiscleroticus</name>
    <dbReference type="NCBI Taxonomy" id="68238"/>
    <lineage>
        <taxon>Bacteria</taxon>
        <taxon>Bacillati</taxon>
        <taxon>Actinomycetota</taxon>
        <taxon>Actinomycetes</taxon>
        <taxon>Kitasatosporales</taxon>
        <taxon>Streptomycetaceae</taxon>
        <taxon>Streptomyces</taxon>
    </lineage>
</organism>
<dbReference type="Gene3D" id="1.10.10.2770">
    <property type="match status" value="1"/>
</dbReference>
<dbReference type="EMBL" id="BMVU01000022">
    <property type="protein sequence ID" value="GGX85528.1"/>
    <property type="molecule type" value="Genomic_DNA"/>
</dbReference>
<dbReference type="Gene3D" id="3.40.50.300">
    <property type="entry name" value="P-loop containing nucleotide triphosphate hydrolases"/>
    <property type="match status" value="1"/>
</dbReference>
<dbReference type="PROSITE" id="PS51722">
    <property type="entry name" value="G_TR_2"/>
    <property type="match status" value="1"/>
</dbReference>
<keyword evidence="1" id="KW-0342">GTP-binding</keyword>
<dbReference type="InterPro" id="IPR015191">
    <property type="entry name" value="SelB_WHD4"/>
</dbReference>
<evidence type="ECO:0000313" key="3">
    <source>
        <dbReference type="EMBL" id="GGX85528.1"/>
    </source>
</evidence>
<gene>
    <name evidence="3" type="primary">selB</name>
    <name evidence="3" type="ORF">GCM10010358_44640</name>
</gene>
<dbReference type="GO" id="GO:0005525">
    <property type="term" value="F:GTP binding"/>
    <property type="evidence" value="ECO:0007669"/>
    <property type="project" value="UniProtKB-KW"/>
</dbReference>
<protein>
    <submittedName>
        <fullName evidence="3">Selenocysteine-specific translation elongation factor</fullName>
    </submittedName>
</protein>
<dbReference type="GO" id="GO:0005829">
    <property type="term" value="C:cytosol"/>
    <property type="evidence" value="ECO:0007669"/>
    <property type="project" value="TreeGrafter"/>
</dbReference>
<dbReference type="RefSeq" id="WP_190192053.1">
    <property type="nucleotide sequence ID" value="NZ_BMVU01000022.1"/>
</dbReference>
<comment type="caution">
    <text evidence="3">The sequence shown here is derived from an EMBL/GenBank/DDBJ whole genome shotgun (WGS) entry which is preliminary data.</text>
</comment>
<dbReference type="GO" id="GO:0003924">
    <property type="term" value="F:GTPase activity"/>
    <property type="evidence" value="ECO:0007669"/>
    <property type="project" value="InterPro"/>
</dbReference>
<dbReference type="GO" id="GO:0003746">
    <property type="term" value="F:translation elongation factor activity"/>
    <property type="evidence" value="ECO:0007669"/>
    <property type="project" value="UniProtKB-KW"/>
</dbReference>
<dbReference type="GO" id="GO:0001514">
    <property type="term" value="P:selenocysteine incorporation"/>
    <property type="evidence" value="ECO:0007669"/>
    <property type="project" value="InterPro"/>
</dbReference>
<accession>A0A918NPW5</accession>
<dbReference type="Pfam" id="PF09107">
    <property type="entry name" value="WHD_3rd_SelB"/>
    <property type="match status" value="1"/>
</dbReference>
<reference evidence="3" key="2">
    <citation type="submission" date="2020-09" db="EMBL/GenBank/DDBJ databases">
        <authorList>
            <person name="Sun Q."/>
            <person name="Ohkuma M."/>
        </authorList>
    </citation>
    <scope>NUCLEOTIDE SEQUENCE</scope>
    <source>
        <strain evidence="3">JCM 4790</strain>
    </source>
</reference>
<dbReference type="InterPro" id="IPR027417">
    <property type="entry name" value="P-loop_NTPase"/>
</dbReference>
<dbReference type="GO" id="GO:0003723">
    <property type="term" value="F:RNA binding"/>
    <property type="evidence" value="ECO:0007669"/>
    <property type="project" value="InterPro"/>
</dbReference>
<dbReference type="SUPFAM" id="SSF46785">
    <property type="entry name" value="Winged helix' DNA-binding domain"/>
    <property type="match status" value="1"/>
</dbReference>
<evidence type="ECO:0000256" key="1">
    <source>
        <dbReference type="ARBA" id="ARBA00023134"/>
    </source>
</evidence>
<dbReference type="InterPro" id="IPR004161">
    <property type="entry name" value="EFTu-like_2"/>
</dbReference>
<keyword evidence="3" id="KW-0251">Elongation factor</keyword>
<dbReference type="PANTHER" id="PTHR43721:SF22">
    <property type="entry name" value="ELONGATION FACTOR TU, MITOCHONDRIAL"/>
    <property type="match status" value="1"/>
</dbReference>
<evidence type="ECO:0000313" key="4">
    <source>
        <dbReference type="Proteomes" id="UP000619244"/>
    </source>
</evidence>
<dbReference type="PANTHER" id="PTHR43721">
    <property type="entry name" value="ELONGATION FACTOR TU-RELATED"/>
    <property type="match status" value="1"/>
</dbReference>
<feature type="domain" description="Tr-type G" evidence="2">
    <location>
        <begin position="1"/>
        <end position="166"/>
    </location>
</feature>
<evidence type="ECO:0000259" key="2">
    <source>
        <dbReference type="PROSITE" id="PS51722"/>
    </source>
</evidence>
<dbReference type="Pfam" id="PF00009">
    <property type="entry name" value="GTP_EFTU"/>
    <property type="match status" value="1"/>
</dbReference>
<dbReference type="InterPro" id="IPR036390">
    <property type="entry name" value="WH_DNA-bd_sf"/>
</dbReference>
<dbReference type="Proteomes" id="UP000619244">
    <property type="component" value="Unassembled WGS sequence"/>
</dbReference>
<dbReference type="Pfam" id="PF03144">
    <property type="entry name" value="GTP_EFTU_D2"/>
    <property type="match status" value="1"/>
</dbReference>
<reference evidence="3" key="1">
    <citation type="journal article" date="2014" name="Int. J. Syst. Evol. Microbiol.">
        <title>Complete genome sequence of Corynebacterium casei LMG S-19264T (=DSM 44701T), isolated from a smear-ripened cheese.</title>
        <authorList>
            <consortium name="US DOE Joint Genome Institute (JGI-PGF)"/>
            <person name="Walter F."/>
            <person name="Albersmeier A."/>
            <person name="Kalinowski J."/>
            <person name="Ruckert C."/>
        </authorList>
    </citation>
    <scope>NUCLEOTIDE SEQUENCE</scope>
    <source>
        <strain evidence="3">JCM 4790</strain>
    </source>
</reference>
<dbReference type="AlphaFoldDB" id="A0A918NPW5"/>
<dbReference type="InterPro" id="IPR000795">
    <property type="entry name" value="T_Tr_GTP-bd_dom"/>
</dbReference>
<dbReference type="InterPro" id="IPR009000">
    <property type="entry name" value="Transl_B-barrel_sf"/>
</dbReference>
<keyword evidence="4" id="KW-1185">Reference proteome</keyword>
<dbReference type="InterPro" id="IPR050055">
    <property type="entry name" value="EF-Tu_GTPase"/>
</dbReference>
<dbReference type="InterPro" id="IPR036388">
    <property type="entry name" value="WH-like_DNA-bd_sf"/>
</dbReference>
<proteinExistence type="predicted"/>
<dbReference type="Gene3D" id="2.40.30.10">
    <property type="entry name" value="Translation factors"/>
    <property type="match status" value="1"/>
</dbReference>